<protein>
    <submittedName>
        <fullName evidence="1">Uncharacterized protein</fullName>
    </submittedName>
</protein>
<dbReference type="Proteomes" id="UP000518188">
    <property type="component" value="Unassembled WGS sequence"/>
</dbReference>
<gene>
    <name evidence="1" type="ORF">HGA11_22035</name>
</gene>
<reference evidence="1 2" key="1">
    <citation type="submission" date="2020-04" db="EMBL/GenBank/DDBJ databases">
        <title>MicrobeNet Type strains.</title>
        <authorList>
            <person name="Nicholson A.C."/>
        </authorList>
    </citation>
    <scope>NUCLEOTIDE SEQUENCE [LARGE SCALE GENOMIC DNA]</scope>
    <source>
        <strain evidence="1 2">ATCC 700731</strain>
    </source>
</reference>
<organism evidence="1 2">
    <name type="scientific">Mycolicibacterium septicum DSM 44393</name>
    <dbReference type="NCBI Taxonomy" id="1341646"/>
    <lineage>
        <taxon>Bacteria</taxon>
        <taxon>Bacillati</taxon>
        <taxon>Actinomycetota</taxon>
        <taxon>Actinomycetes</taxon>
        <taxon>Mycobacteriales</taxon>
        <taxon>Mycobacteriaceae</taxon>
        <taxon>Mycolicibacterium</taxon>
    </lineage>
</organism>
<proteinExistence type="predicted"/>
<comment type="caution">
    <text evidence="1">The sequence shown here is derived from an EMBL/GenBank/DDBJ whole genome shotgun (WGS) entry which is preliminary data.</text>
</comment>
<name>A0A7X6MSG2_9MYCO</name>
<dbReference type="EMBL" id="JAAXPJ010000009">
    <property type="protein sequence ID" value="NKZ13661.1"/>
    <property type="molecule type" value="Genomic_DNA"/>
</dbReference>
<dbReference type="AlphaFoldDB" id="A0A7X6MSG2"/>
<sequence length="270" mass="30345">MSDINTVNVNLDINPALWAADRRVQQHLPPEYTLAFINLMLHAMRLSATSESGYTDGEFSLSGAILRVEHLTDDAVEAIASAGLAWQVENDTWAVDFVTPQTPHEALQSSADARERAGKTKHDRAIVAKTAQNEVAAKVQHRREMDKERQRRHRDLLAEAPETDTYTKPLVEDADALRDHTGTDTPPAIDVAEPRAELDTAKMKCSKCDNWHYTTVDGIPLCWKCYDAIERGQRPKCNRTGCESYATPGDDICYTHYREELETWPRPLSA</sequence>
<evidence type="ECO:0000313" key="1">
    <source>
        <dbReference type="EMBL" id="NKZ13661.1"/>
    </source>
</evidence>
<dbReference type="RefSeq" id="WP_162563226.1">
    <property type="nucleotide sequence ID" value="NZ_HG322953.1"/>
</dbReference>
<evidence type="ECO:0000313" key="2">
    <source>
        <dbReference type="Proteomes" id="UP000518188"/>
    </source>
</evidence>
<accession>A0A7X6MSG2</accession>